<dbReference type="Proteomes" id="UP000034980">
    <property type="component" value="Unassembled WGS sequence"/>
</dbReference>
<name>W2CVK3_9BACT</name>
<evidence type="ECO:0000313" key="2">
    <source>
        <dbReference type="Proteomes" id="UP000034980"/>
    </source>
</evidence>
<organism evidence="1 2">
    <name type="scientific">Tannerella sp. oral taxon BU063 isolate Cell 8/11</name>
    <dbReference type="NCBI Taxonomy" id="1411915"/>
    <lineage>
        <taxon>Bacteria</taxon>
        <taxon>Pseudomonadati</taxon>
        <taxon>Bacteroidota</taxon>
        <taxon>Bacteroidia</taxon>
        <taxon>Bacteroidales</taxon>
        <taxon>Tannerellaceae</taxon>
        <taxon>Tannerella</taxon>
    </lineage>
</organism>
<sequence>MRGIDWRQLYDTMRGIDWRQLYDTIGRKKLFHVIVRYNGLKKTFSCDCTIQLAEKNFFT</sequence>
<protein>
    <submittedName>
        <fullName evidence="1">Uncharacterized protein</fullName>
    </submittedName>
</protein>
<comment type="caution">
    <text evidence="1">The sequence shown here is derived from an EMBL/GenBank/DDBJ whole genome shotgun (WGS) entry which is preliminary data.</text>
</comment>
<dbReference type="AlphaFoldDB" id="W2CVK3"/>
<evidence type="ECO:0000313" key="1">
    <source>
        <dbReference type="EMBL" id="ETK11155.1"/>
    </source>
</evidence>
<accession>W2CVK3</accession>
<reference evidence="1 2" key="1">
    <citation type="submission" date="2013-11" db="EMBL/GenBank/DDBJ databases">
        <title>Single cell genomics of uncultured Tannerella BU063 (oral taxon 286).</title>
        <authorList>
            <person name="Beall C.J."/>
            <person name="Campbell A.G."/>
            <person name="Griffen A.L."/>
            <person name="Podar M."/>
            <person name="Leys E.J."/>
        </authorList>
    </citation>
    <scope>NUCLEOTIDE SEQUENCE [LARGE SCALE GENOMIC DNA]</scope>
    <source>
        <strain evidence="1">Cell 8/11</strain>
    </source>
</reference>
<gene>
    <name evidence="1" type="ORF">T235_16885</name>
</gene>
<dbReference type="EMBL" id="AYYF01001615">
    <property type="protein sequence ID" value="ETK11155.1"/>
    <property type="molecule type" value="Genomic_DNA"/>
</dbReference>
<proteinExistence type="predicted"/>